<reference evidence="1 2" key="1">
    <citation type="submission" date="2015-04" db="EMBL/GenBank/DDBJ databases">
        <authorList>
            <person name="Syromyatnikov M.Y."/>
            <person name="Popov V.N."/>
        </authorList>
    </citation>
    <scope>NUCLEOTIDE SEQUENCE [LARGE SCALE GENOMIC DNA]</scope>
</reference>
<protein>
    <submittedName>
        <fullName evidence="1">CLUMA_CG016087, isoform A</fullName>
    </submittedName>
</protein>
<gene>
    <name evidence="1" type="ORF">CLUMA_CG016087</name>
</gene>
<evidence type="ECO:0000313" key="1">
    <source>
        <dbReference type="EMBL" id="CRL02714.1"/>
    </source>
</evidence>
<dbReference type="Proteomes" id="UP000183832">
    <property type="component" value="Unassembled WGS sequence"/>
</dbReference>
<organism evidence="1 2">
    <name type="scientific">Clunio marinus</name>
    <dbReference type="NCBI Taxonomy" id="568069"/>
    <lineage>
        <taxon>Eukaryota</taxon>
        <taxon>Metazoa</taxon>
        <taxon>Ecdysozoa</taxon>
        <taxon>Arthropoda</taxon>
        <taxon>Hexapoda</taxon>
        <taxon>Insecta</taxon>
        <taxon>Pterygota</taxon>
        <taxon>Neoptera</taxon>
        <taxon>Endopterygota</taxon>
        <taxon>Diptera</taxon>
        <taxon>Nematocera</taxon>
        <taxon>Chironomoidea</taxon>
        <taxon>Chironomidae</taxon>
        <taxon>Clunio</taxon>
    </lineage>
</organism>
<keyword evidence="2" id="KW-1185">Reference proteome</keyword>
<name>A0A1J1ISL7_9DIPT</name>
<dbReference type="EMBL" id="CVRI01000058">
    <property type="protein sequence ID" value="CRL02714.1"/>
    <property type="molecule type" value="Genomic_DNA"/>
</dbReference>
<evidence type="ECO:0000313" key="2">
    <source>
        <dbReference type="Proteomes" id="UP000183832"/>
    </source>
</evidence>
<accession>A0A1J1ISL7</accession>
<dbReference type="AlphaFoldDB" id="A0A1J1ISL7"/>
<sequence length="72" mass="8555">MKTFFPSVPKRKLIHYLERKTRGKTRLRLCTLNKMNSLALEKINFNGEKLIILSLLHHTYYVILCILIPEKN</sequence>
<proteinExistence type="predicted"/>